<name>W4VAM8_9FIRM</name>
<accession>W4VAM8</accession>
<organism evidence="2 3">
    <name type="scientific">Acetivibrio straminisolvens JCM 21531</name>
    <dbReference type="NCBI Taxonomy" id="1294263"/>
    <lineage>
        <taxon>Bacteria</taxon>
        <taxon>Bacillati</taxon>
        <taxon>Bacillota</taxon>
        <taxon>Clostridia</taxon>
        <taxon>Eubacteriales</taxon>
        <taxon>Oscillospiraceae</taxon>
        <taxon>Acetivibrio</taxon>
    </lineage>
</organism>
<protein>
    <submittedName>
        <fullName evidence="2">Glucoamylase</fullName>
    </submittedName>
</protein>
<dbReference type="GO" id="GO:0004553">
    <property type="term" value="F:hydrolase activity, hydrolyzing O-glycosyl compounds"/>
    <property type="evidence" value="ECO:0007669"/>
    <property type="project" value="TreeGrafter"/>
</dbReference>
<keyword evidence="1" id="KW-1133">Transmembrane helix</keyword>
<keyword evidence="3" id="KW-1185">Reference proteome</keyword>
<dbReference type="SUPFAM" id="SSF48208">
    <property type="entry name" value="Six-hairpin glycosidases"/>
    <property type="match status" value="1"/>
</dbReference>
<dbReference type="STRING" id="1294263.JCM21531_3373"/>
<evidence type="ECO:0000256" key="1">
    <source>
        <dbReference type="SAM" id="Phobius"/>
    </source>
</evidence>
<dbReference type="Proteomes" id="UP000019109">
    <property type="component" value="Unassembled WGS sequence"/>
</dbReference>
<evidence type="ECO:0000313" key="2">
    <source>
        <dbReference type="EMBL" id="GAE89809.1"/>
    </source>
</evidence>
<feature type="transmembrane region" description="Helical" evidence="1">
    <location>
        <begin position="20"/>
        <end position="38"/>
    </location>
</feature>
<dbReference type="GO" id="GO:0005975">
    <property type="term" value="P:carbohydrate metabolic process"/>
    <property type="evidence" value="ECO:0007669"/>
    <property type="project" value="InterPro"/>
</dbReference>
<proteinExistence type="predicted"/>
<dbReference type="Gene3D" id="1.50.10.10">
    <property type="match status" value="1"/>
</dbReference>
<comment type="caution">
    <text evidence="2">The sequence shown here is derived from an EMBL/GenBank/DDBJ whole genome shotgun (WGS) entry which is preliminary data.</text>
</comment>
<dbReference type="InterPro" id="IPR012341">
    <property type="entry name" value="6hp_glycosidase-like_sf"/>
</dbReference>
<keyword evidence="1" id="KW-0472">Membrane</keyword>
<dbReference type="PANTHER" id="PTHR31616:SF0">
    <property type="entry name" value="GLUCAN 1,4-ALPHA-GLUCOSIDASE"/>
    <property type="match status" value="1"/>
</dbReference>
<dbReference type="EMBL" id="BAVR01000047">
    <property type="protein sequence ID" value="GAE89809.1"/>
    <property type="molecule type" value="Genomic_DNA"/>
</dbReference>
<reference evidence="2" key="1">
    <citation type="journal article" date="2014" name="Genome Announc.">
        <title>Draft Genome Sequence of Clostridium straminisolvens Strain JCM 21531T, Isolated from a Cellulose-Degrading Bacterial Community.</title>
        <authorList>
            <person name="Yuki M."/>
            <person name="Oshima K."/>
            <person name="Suda W."/>
            <person name="Sakamoto M."/>
            <person name="Kitamura K."/>
            <person name="Iida T."/>
            <person name="Hattori M."/>
            <person name="Ohkuma M."/>
        </authorList>
    </citation>
    <scope>NUCLEOTIDE SEQUENCE [LARGE SCALE GENOMIC DNA]</scope>
    <source>
        <strain evidence="2">JCM 21531</strain>
    </source>
</reference>
<dbReference type="PANTHER" id="PTHR31616">
    <property type="entry name" value="TREHALASE"/>
    <property type="match status" value="1"/>
</dbReference>
<dbReference type="InterPro" id="IPR008928">
    <property type="entry name" value="6-hairpin_glycosidase_sf"/>
</dbReference>
<dbReference type="AlphaFoldDB" id="W4VAM8"/>
<gene>
    <name evidence="2" type="ORF">JCM21531_3373</name>
</gene>
<keyword evidence="1" id="KW-0812">Transmembrane</keyword>
<sequence length="100" mass="11279">MKALTSHPVGGIKRYENDNYIGGNPWVLATLWVALYYIEIKEYDKAKDYFKWATKSCTALGLLPEQVSKDNGEPCWVIPLTWSHAMYVLVLSGLKEAGVL</sequence>
<evidence type="ECO:0000313" key="3">
    <source>
        <dbReference type="Proteomes" id="UP000019109"/>
    </source>
</evidence>